<organism evidence="2 3">
    <name type="scientific">Arthrobotrys flagrans</name>
    <name type="common">Nematode-trapping fungus</name>
    <name type="synonym">Trichothecium flagrans</name>
    <dbReference type="NCBI Taxonomy" id="97331"/>
    <lineage>
        <taxon>Eukaryota</taxon>
        <taxon>Fungi</taxon>
        <taxon>Dikarya</taxon>
        <taxon>Ascomycota</taxon>
        <taxon>Pezizomycotina</taxon>
        <taxon>Orbiliomycetes</taxon>
        <taxon>Orbiliales</taxon>
        <taxon>Orbiliaceae</taxon>
        <taxon>Arthrobotrys</taxon>
    </lineage>
</organism>
<accession>A0A436ZTM5</accession>
<comment type="caution">
    <text evidence="2">The sequence shown here is derived from an EMBL/GenBank/DDBJ whole genome shotgun (WGS) entry which is preliminary data.</text>
</comment>
<dbReference type="EMBL" id="SAEB01000009">
    <property type="protein sequence ID" value="RVD82260.1"/>
    <property type="molecule type" value="Genomic_DNA"/>
</dbReference>
<dbReference type="RefSeq" id="XP_067487804.1">
    <property type="nucleotide sequence ID" value="XM_067636159.1"/>
</dbReference>
<dbReference type="VEuPathDB" id="FungiDB:DFL_006692"/>
<dbReference type="GeneID" id="93589003"/>
<name>A0A436ZTM5_ARTFL</name>
<reference evidence="2 3" key="1">
    <citation type="submission" date="2019-01" db="EMBL/GenBank/DDBJ databases">
        <title>Intercellular communication is required for trap formation in the nematode-trapping fungus Duddingtonia flagrans.</title>
        <authorList>
            <person name="Youssar L."/>
            <person name="Wernet V."/>
            <person name="Hensel N."/>
            <person name="Hildebrandt H.-G."/>
            <person name="Fischer R."/>
        </authorList>
    </citation>
    <scope>NUCLEOTIDE SEQUENCE [LARGE SCALE GENOMIC DNA]</scope>
    <source>
        <strain evidence="2 3">CBS H-5679</strain>
    </source>
</reference>
<evidence type="ECO:0000256" key="1">
    <source>
        <dbReference type="SAM" id="MobiDB-lite"/>
    </source>
</evidence>
<keyword evidence="3" id="KW-1185">Reference proteome</keyword>
<protein>
    <submittedName>
        <fullName evidence="2">Uncharacterized protein</fullName>
    </submittedName>
</protein>
<dbReference type="AlphaFoldDB" id="A0A436ZTM5"/>
<dbReference type="Proteomes" id="UP000283090">
    <property type="component" value="Unassembled WGS sequence"/>
</dbReference>
<sequence>MFIGFDYEPKGSYSGELPVAAINGSWSVMPDSTWATVAAASGSASATDAATATATGSESTRGSSAGDSGTVSASSTDTGTDSGVATTVATATDSGNSTPVTATDTSDWGSATATDSTDTAVKNAANTQLVVTAGTDSVKKRSLHKRQDSASLQYPILLVYDGCHPESGVGSCSSTCGGLIQA</sequence>
<dbReference type="OrthoDB" id="5419241at2759"/>
<gene>
    <name evidence="2" type="ORF">DFL_006692</name>
</gene>
<evidence type="ECO:0000313" key="3">
    <source>
        <dbReference type="Proteomes" id="UP000283090"/>
    </source>
</evidence>
<proteinExistence type="predicted"/>
<feature type="region of interest" description="Disordered" evidence="1">
    <location>
        <begin position="45"/>
        <end position="115"/>
    </location>
</feature>
<evidence type="ECO:0000313" key="2">
    <source>
        <dbReference type="EMBL" id="RVD82260.1"/>
    </source>
</evidence>